<dbReference type="GO" id="GO:0008270">
    <property type="term" value="F:zinc ion binding"/>
    <property type="evidence" value="ECO:0007669"/>
    <property type="project" value="InterPro"/>
</dbReference>
<dbReference type="CDD" id="cd11375">
    <property type="entry name" value="Peptidase_M54"/>
    <property type="match status" value="1"/>
</dbReference>
<comment type="cofactor">
    <cofactor evidence="1">
        <name>Zn(2+)</name>
        <dbReference type="ChEBI" id="CHEBI:29105"/>
    </cofactor>
</comment>
<keyword evidence="3" id="KW-0479">Metal-binding</keyword>
<keyword evidence="2" id="KW-0645">Protease</keyword>
<keyword evidence="5" id="KW-0862">Zinc</keyword>
<evidence type="ECO:0000256" key="5">
    <source>
        <dbReference type="ARBA" id="ARBA00022833"/>
    </source>
</evidence>
<dbReference type="PANTHER" id="PTHR15910:SF1">
    <property type="entry name" value="ARCHAEMETZINCIN-2"/>
    <property type="match status" value="1"/>
</dbReference>
<comment type="caution">
    <text evidence="7">The sequence shown here is derived from an EMBL/GenBank/DDBJ whole genome shotgun (WGS) entry which is preliminary data.</text>
</comment>
<organism evidence="7 8">
    <name type="scientific">candidate division MSBL1 archaeon SCGC-AAA259I07</name>
    <dbReference type="NCBI Taxonomy" id="1698266"/>
    <lineage>
        <taxon>Archaea</taxon>
        <taxon>Methanobacteriati</taxon>
        <taxon>Methanobacteriota</taxon>
        <taxon>candidate division MSBL1</taxon>
    </lineage>
</organism>
<accession>A0A133UL69</accession>
<reference evidence="7 8" key="1">
    <citation type="journal article" date="2016" name="Sci. Rep.">
        <title>Metabolic traits of an uncultured archaeal lineage -MSBL1- from brine pools of the Red Sea.</title>
        <authorList>
            <person name="Mwirichia R."/>
            <person name="Alam I."/>
            <person name="Rashid M."/>
            <person name="Vinu M."/>
            <person name="Ba-Alawi W."/>
            <person name="Anthony Kamau A."/>
            <person name="Kamanda Ngugi D."/>
            <person name="Goker M."/>
            <person name="Klenk H.P."/>
            <person name="Bajic V."/>
            <person name="Stingl U."/>
        </authorList>
    </citation>
    <scope>NUCLEOTIDE SEQUENCE [LARGE SCALE GENOMIC DNA]</scope>
    <source>
        <strain evidence="7">SCGC-AAA259I07</strain>
    </source>
</reference>
<evidence type="ECO:0000256" key="1">
    <source>
        <dbReference type="ARBA" id="ARBA00001947"/>
    </source>
</evidence>
<dbReference type="EMBL" id="LHXQ01000020">
    <property type="protein sequence ID" value="KXA94965.1"/>
    <property type="molecule type" value="Genomic_DNA"/>
</dbReference>
<evidence type="ECO:0008006" key="9">
    <source>
        <dbReference type="Google" id="ProtNLM"/>
    </source>
</evidence>
<dbReference type="GO" id="GO:0008237">
    <property type="term" value="F:metallopeptidase activity"/>
    <property type="evidence" value="ECO:0007669"/>
    <property type="project" value="UniProtKB-KW"/>
</dbReference>
<dbReference type="SUPFAM" id="SSF55486">
    <property type="entry name" value="Metalloproteases ('zincins'), catalytic domain"/>
    <property type="match status" value="1"/>
</dbReference>
<evidence type="ECO:0000256" key="2">
    <source>
        <dbReference type="ARBA" id="ARBA00022670"/>
    </source>
</evidence>
<dbReference type="PIRSF" id="PIRSF005785">
    <property type="entry name" value="Zn-prot_arch"/>
    <property type="match status" value="1"/>
</dbReference>
<evidence type="ECO:0000313" key="8">
    <source>
        <dbReference type="Proteomes" id="UP000070155"/>
    </source>
</evidence>
<dbReference type="GO" id="GO:0006508">
    <property type="term" value="P:proteolysis"/>
    <property type="evidence" value="ECO:0007669"/>
    <property type="project" value="UniProtKB-KW"/>
</dbReference>
<dbReference type="Proteomes" id="UP000070155">
    <property type="component" value="Unassembled WGS sequence"/>
</dbReference>
<dbReference type="PANTHER" id="PTHR15910">
    <property type="entry name" value="ARCHAEMETZINCIN"/>
    <property type="match status" value="1"/>
</dbReference>
<keyword evidence="8" id="KW-1185">Reference proteome</keyword>
<evidence type="ECO:0000256" key="3">
    <source>
        <dbReference type="ARBA" id="ARBA00022723"/>
    </source>
</evidence>
<name>A0A133UL69_9EURY</name>
<evidence type="ECO:0000313" key="7">
    <source>
        <dbReference type="EMBL" id="KXA94965.1"/>
    </source>
</evidence>
<dbReference type="Gene3D" id="3.40.390.10">
    <property type="entry name" value="Collagenase (Catalytic Domain)"/>
    <property type="match status" value="1"/>
</dbReference>
<evidence type="ECO:0000256" key="6">
    <source>
        <dbReference type="ARBA" id="ARBA00023049"/>
    </source>
</evidence>
<keyword evidence="4" id="KW-0378">Hydrolase</keyword>
<dbReference type="InterPro" id="IPR012091">
    <property type="entry name" value="Pept_M54_archaemetzncn_arc/bac"/>
</dbReference>
<dbReference type="InterPro" id="IPR024079">
    <property type="entry name" value="MetalloPept_cat_dom_sf"/>
</dbReference>
<sequence length="165" mass="18526">MENVSDQLEEVYSPVIDEVEFGSGLSIPPEAYSPNREQHEAGIVLQYISSEASVMKNGRVLGVTEEDLYSQGLNFVFGQAQKGGKAALMSLHRLRPEFWGQKKDRNLFLARAAKEAVHELGHTFGLSHCDKKSCVMTFSNRIADTDRKEPGFCESCWNKIEAAWR</sequence>
<gene>
    <name evidence="7" type="ORF">AKJ36_01835</name>
</gene>
<dbReference type="Pfam" id="PF07998">
    <property type="entry name" value="Peptidase_M54"/>
    <property type="match status" value="1"/>
</dbReference>
<dbReference type="AlphaFoldDB" id="A0A133UL69"/>
<dbReference type="InterPro" id="IPR012962">
    <property type="entry name" value="Pept_M54_archaemetzincn"/>
</dbReference>
<protein>
    <recommendedName>
        <fullName evidence="9">Archaemetzincin</fullName>
    </recommendedName>
</protein>
<evidence type="ECO:0000256" key="4">
    <source>
        <dbReference type="ARBA" id="ARBA00022801"/>
    </source>
</evidence>
<keyword evidence="6" id="KW-0482">Metalloprotease</keyword>
<proteinExistence type="predicted"/>
<dbReference type="NCBIfam" id="NF033823">
    <property type="entry name" value="archmetzin"/>
    <property type="match status" value="1"/>
</dbReference>